<comment type="caution">
    <text evidence="6">The sequence shown here is derived from an EMBL/GenBank/DDBJ whole genome shotgun (WGS) entry which is preliminary data.</text>
</comment>
<dbReference type="SUPFAM" id="SSF74942">
    <property type="entry name" value="YhbC-like, C-terminal domain"/>
    <property type="match status" value="1"/>
</dbReference>
<feature type="domain" description="Ribosome maturation factor RimP C-terminal" evidence="5">
    <location>
        <begin position="98"/>
        <end position="167"/>
    </location>
</feature>
<dbReference type="NCBIfam" id="NF000928">
    <property type="entry name" value="PRK00092.1-2"/>
    <property type="match status" value="1"/>
</dbReference>
<dbReference type="Pfam" id="PF17384">
    <property type="entry name" value="DUF150_C"/>
    <property type="match status" value="1"/>
</dbReference>
<comment type="function">
    <text evidence="3">Required for maturation of 30S ribosomal subunits.</text>
</comment>
<gene>
    <name evidence="3" type="primary">rimP</name>
    <name evidence="6" type="ORF">FD51_GL000158</name>
</gene>
<organism evidence="6 7">
    <name type="scientific">Lacticaseibacillus zeae DSM 20178 = KCTC 3804</name>
    <dbReference type="NCBI Taxonomy" id="1423816"/>
    <lineage>
        <taxon>Bacteria</taxon>
        <taxon>Bacillati</taxon>
        <taxon>Bacillota</taxon>
        <taxon>Bacilli</taxon>
        <taxon>Lactobacillales</taxon>
        <taxon>Lactobacillaceae</taxon>
        <taxon>Lacticaseibacillus</taxon>
    </lineage>
</organism>
<dbReference type="InterPro" id="IPR028998">
    <property type="entry name" value="RimP_C"/>
</dbReference>
<evidence type="ECO:0000313" key="7">
    <source>
        <dbReference type="Proteomes" id="UP000051984"/>
    </source>
</evidence>
<dbReference type="PANTHER" id="PTHR33867">
    <property type="entry name" value="RIBOSOME MATURATION FACTOR RIMP"/>
    <property type="match status" value="1"/>
</dbReference>
<dbReference type="eggNOG" id="COG0779">
    <property type="taxonomic scope" value="Bacteria"/>
</dbReference>
<dbReference type="FunFam" id="3.30.300.70:FF:000001">
    <property type="entry name" value="Ribosome maturation factor RimP"/>
    <property type="match status" value="1"/>
</dbReference>
<dbReference type="GO" id="GO:0000028">
    <property type="term" value="P:ribosomal small subunit assembly"/>
    <property type="evidence" value="ECO:0007669"/>
    <property type="project" value="TreeGrafter"/>
</dbReference>
<evidence type="ECO:0000313" key="6">
    <source>
        <dbReference type="EMBL" id="KRK13602.1"/>
    </source>
</evidence>
<comment type="subcellular location">
    <subcellularLocation>
        <location evidence="3">Cytoplasm</location>
    </subcellularLocation>
</comment>
<dbReference type="Gene3D" id="2.30.30.180">
    <property type="entry name" value="Ribosome maturation factor RimP, C-terminal domain"/>
    <property type="match status" value="1"/>
</dbReference>
<evidence type="ECO:0000259" key="4">
    <source>
        <dbReference type="Pfam" id="PF02576"/>
    </source>
</evidence>
<dbReference type="HAMAP" id="MF_01077">
    <property type="entry name" value="RimP"/>
    <property type="match status" value="1"/>
</dbReference>
<dbReference type="Proteomes" id="UP000051984">
    <property type="component" value="Unassembled WGS sequence"/>
</dbReference>
<comment type="similarity">
    <text evidence="3">Belongs to the RimP family.</text>
</comment>
<dbReference type="GO" id="GO:0006412">
    <property type="term" value="P:translation"/>
    <property type="evidence" value="ECO:0007669"/>
    <property type="project" value="TreeGrafter"/>
</dbReference>
<dbReference type="InterPro" id="IPR003728">
    <property type="entry name" value="Ribosome_maturation_RimP"/>
</dbReference>
<dbReference type="Pfam" id="PF02576">
    <property type="entry name" value="RimP_N"/>
    <property type="match status" value="1"/>
</dbReference>
<keyword evidence="2 3" id="KW-0690">Ribosome biogenesis</keyword>
<evidence type="ECO:0000256" key="1">
    <source>
        <dbReference type="ARBA" id="ARBA00022490"/>
    </source>
</evidence>
<reference evidence="6 7" key="1">
    <citation type="journal article" date="2015" name="Genome Announc.">
        <title>Expanding the biotechnology potential of lactobacilli through comparative genomics of 213 strains and associated genera.</title>
        <authorList>
            <person name="Sun Z."/>
            <person name="Harris H.M."/>
            <person name="McCann A."/>
            <person name="Guo C."/>
            <person name="Argimon S."/>
            <person name="Zhang W."/>
            <person name="Yang X."/>
            <person name="Jeffery I.B."/>
            <person name="Cooney J.C."/>
            <person name="Kagawa T.F."/>
            <person name="Liu W."/>
            <person name="Song Y."/>
            <person name="Salvetti E."/>
            <person name="Wrobel A."/>
            <person name="Rasinkangas P."/>
            <person name="Parkhill J."/>
            <person name="Rea M.C."/>
            <person name="O'Sullivan O."/>
            <person name="Ritari J."/>
            <person name="Douillard F.P."/>
            <person name="Paul Ross R."/>
            <person name="Yang R."/>
            <person name="Briner A.E."/>
            <person name="Felis G.E."/>
            <person name="de Vos W.M."/>
            <person name="Barrangou R."/>
            <person name="Klaenhammer T.R."/>
            <person name="Caufield P.W."/>
            <person name="Cui Y."/>
            <person name="Zhang H."/>
            <person name="O'Toole P.W."/>
        </authorList>
    </citation>
    <scope>NUCLEOTIDE SEQUENCE [LARGE SCALE GENOMIC DNA]</scope>
    <source>
        <strain evidence="6 7">DSM 20178</strain>
    </source>
</reference>
<dbReference type="EMBL" id="AZCT01000001">
    <property type="protein sequence ID" value="KRK13602.1"/>
    <property type="molecule type" value="Genomic_DNA"/>
</dbReference>
<keyword evidence="1 3" id="KW-0963">Cytoplasm</keyword>
<proteinExistence type="inferred from homology"/>
<dbReference type="CDD" id="cd01734">
    <property type="entry name" value="YlxS_C"/>
    <property type="match status" value="1"/>
</dbReference>
<evidence type="ECO:0000256" key="3">
    <source>
        <dbReference type="HAMAP-Rule" id="MF_01077"/>
    </source>
</evidence>
<dbReference type="InterPro" id="IPR035956">
    <property type="entry name" value="RimP_N_sf"/>
</dbReference>
<dbReference type="SUPFAM" id="SSF75420">
    <property type="entry name" value="YhbC-like, N-terminal domain"/>
    <property type="match status" value="1"/>
</dbReference>
<dbReference type="PANTHER" id="PTHR33867:SF1">
    <property type="entry name" value="RIBOSOME MATURATION FACTOR RIMP"/>
    <property type="match status" value="1"/>
</dbReference>
<dbReference type="Gene3D" id="3.30.300.70">
    <property type="entry name" value="RimP-like superfamily, N-terminal"/>
    <property type="match status" value="1"/>
</dbReference>
<evidence type="ECO:0000256" key="2">
    <source>
        <dbReference type="ARBA" id="ARBA00022517"/>
    </source>
</evidence>
<dbReference type="AlphaFoldDB" id="A0A0R1F3B9"/>
<dbReference type="PATRIC" id="fig|1423816.3.peg.162"/>
<accession>A0A0R1F3B9</accession>
<feature type="domain" description="Ribosome maturation factor RimP N-terminal" evidence="4">
    <location>
        <begin position="21"/>
        <end position="95"/>
    </location>
</feature>
<dbReference type="InterPro" id="IPR036847">
    <property type="entry name" value="RimP_C_sf"/>
</dbReference>
<sequence>MNNKGGGGLSTQSVVETVTALVKPILDDHHFYLTDIEFVKEGGGWYLRVYIDKPGGITLDECVLVSEALSEKLDSMDPDPIPQQYFLEVSSPGAERPLKREMDYEQAVGDYIHVSLFKKLDGKKIFEGTLKDLKPDQLTLTVKDKSRKFDQVIDRKLIASARLAIEF</sequence>
<evidence type="ECO:0000259" key="5">
    <source>
        <dbReference type="Pfam" id="PF17384"/>
    </source>
</evidence>
<protein>
    <recommendedName>
        <fullName evidence="3">Ribosome maturation factor RimP</fullName>
    </recommendedName>
</protein>
<name>A0A0R1F3B9_LACZE</name>
<dbReference type="InterPro" id="IPR028989">
    <property type="entry name" value="RimP_N"/>
</dbReference>
<dbReference type="GO" id="GO:0005829">
    <property type="term" value="C:cytosol"/>
    <property type="evidence" value="ECO:0007669"/>
    <property type="project" value="TreeGrafter"/>
</dbReference>